<organism evidence="2 3">
    <name type="scientific">Kineococcus rhizosphaerae</name>
    <dbReference type="NCBI Taxonomy" id="559628"/>
    <lineage>
        <taxon>Bacteria</taxon>
        <taxon>Bacillati</taxon>
        <taxon>Actinomycetota</taxon>
        <taxon>Actinomycetes</taxon>
        <taxon>Kineosporiales</taxon>
        <taxon>Kineosporiaceae</taxon>
        <taxon>Kineococcus</taxon>
    </lineage>
</organism>
<comment type="similarity">
    <text evidence="1">Belongs to the BtpA family.</text>
</comment>
<dbReference type="Pfam" id="PF03437">
    <property type="entry name" value="BtpA"/>
    <property type="match status" value="1"/>
</dbReference>
<keyword evidence="3" id="KW-1185">Reference proteome</keyword>
<dbReference type="AlphaFoldDB" id="A0A2T0R835"/>
<evidence type="ECO:0000256" key="1">
    <source>
        <dbReference type="ARBA" id="ARBA00006007"/>
    </source>
</evidence>
<dbReference type="Proteomes" id="UP000238083">
    <property type="component" value="Unassembled WGS sequence"/>
</dbReference>
<proteinExistence type="inferred from homology"/>
<evidence type="ECO:0000313" key="2">
    <source>
        <dbReference type="EMBL" id="PRY17333.1"/>
    </source>
</evidence>
<dbReference type="PANTHER" id="PTHR21381:SF3">
    <property type="entry name" value="SGC REGION PROTEIN SGCQ-RELATED"/>
    <property type="match status" value="1"/>
</dbReference>
<evidence type="ECO:0000313" key="3">
    <source>
        <dbReference type="Proteomes" id="UP000238083"/>
    </source>
</evidence>
<dbReference type="EMBL" id="PVZF01000002">
    <property type="protein sequence ID" value="PRY17333.1"/>
    <property type="molecule type" value="Genomic_DNA"/>
</dbReference>
<dbReference type="PIRSF" id="PIRSF005956">
    <property type="entry name" value="BtpA"/>
    <property type="match status" value="1"/>
</dbReference>
<gene>
    <name evidence="2" type="ORF">CLV37_102293</name>
</gene>
<dbReference type="PANTHER" id="PTHR21381">
    <property type="entry name" value="ZGC:162297"/>
    <property type="match status" value="1"/>
</dbReference>
<sequence length="259" mass="26198">MPFQFRLVGVLHLPPLPGAVNYAGTPVREIARRAAEDAVGLQQAGFTHVMVQDASDMPQAVRVSAPTVAALSVVGAAVTEAVYLPVGVVVGHNDGPSAVAVGHAIGARFVRVKVLTGVAIGPTGWIEGCAHEVAAVKRTLGSDVEVWADVHEATSLPLASTPRWAAREAREFGRADALVVTRDSGVPDALAAIADLRDVVPGVPLLVGGRVGLGTIDATVAGADGAILGSAIKRSSAPDARVDPDVAARFGAALTAGAA</sequence>
<dbReference type="OrthoDB" id="5018379at2"/>
<protein>
    <submittedName>
        <fullName evidence="2">Uncharacterized protein</fullName>
    </submittedName>
</protein>
<name>A0A2T0R835_9ACTN</name>
<dbReference type="InterPro" id="IPR005137">
    <property type="entry name" value="BtpA"/>
</dbReference>
<dbReference type="SUPFAM" id="SSF51366">
    <property type="entry name" value="Ribulose-phoshate binding barrel"/>
    <property type="match status" value="1"/>
</dbReference>
<dbReference type="InterPro" id="IPR011060">
    <property type="entry name" value="RibuloseP-bd_barrel"/>
</dbReference>
<reference evidence="2 3" key="1">
    <citation type="submission" date="2018-03" db="EMBL/GenBank/DDBJ databases">
        <title>Genomic Encyclopedia of Archaeal and Bacterial Type Strains, Phase II (KMG-II): from individual species to whole genera.</title>
        <authorList>
            <person name="Goeker M."/>
        </authorList>
    </citation>
    <scope>NUCLEOTIDE SEQUENCE [LARGE SCALE GENOMIC DNA]</scope>
    <source>
        <strain evidence="2 3">DSM 19711</strain>
    </source>
</reference>
<accession>A0A2T0R835</accession>
<comment type="caution">
    <text evidence="2">The sequence shown here is derived from an EMBL/GenBank/DDBJ whole genome shotgun (WGS) entry which is preliminary data.</text>
</comment>